<keyword evidence="6 10" id="KW-0812">Transmembrane</keyword>
<comment type="subcellular location">
    <subcellularLocation>
        <location evidence="1 10">Cell outer membrane</location>
        <topology evidence="1 10">Multi-pass membrane protein</topology>
    </subcellularLocation>
</comment>
<organism evidence="14 15">
    <name type="scientific">Burkholderia pseudomultivorans</name>
    <dbReference type="NCBI Taxonomy" id="1207504"/>
    <lineage>
        <taxon>Bacteria</taxon>
        <taxon>Pseudomonadati</taxon>
        <taxon>Pseudomonadota</taxon>
        <taxon>Betaproteobacteria</taxon>
        <taxon>Burkholderiales</taxon>
        <taxon>Burkholderiaceae</taxon>
        <taxon>Burkholderia</taxon>
        <taxon>Burkholderia cepacia complex</taxon>
    </lineage>
</organism>
<dbReference type="Gene3D" id="2.60.40.2610">
    <property type="entry name" value="Outer membrane usher protein FimD, plug domain"/>
    <property type="match status" value="1"/>
</dbReference>
<dbReference type="FunFam" id="2.60.40.3110:FF:000001">
    <property type="entry name" value="Putative fimbrial outer membrane usher"/>
    <property type="match status" value="1"/>
</dbReference>
<dbReference type="Pfam" id="PF13954">
    <property type="entry name" value="PapC_N"/>
    <property type="match status" value="1"/>
</dbReference>
<dbReference type="InterPro" id="IPR000015">
    <property type="entry name" value="Fimb_usher"/>
</dbReference>
<evidence type="ECO:0000256" key="6">
    <source>
        <dbReference type="ARBA" id="ARBA00022692"/>
    </source>
</evidence>
<evidence type="ECO:0000313" key="14">
    <source>
        <dbReference type="EMBL" id="KWF67538.1"/>
    </source>
</evidence>
<dbReference type="InterPro" id="IPR025885">
    <property type="entry name" value="PapC_N"/>
</dbReference>
<gene>
    <name evidence="14" type="ORF">WT57_15710</name>
</gene>
<comment type="similarity">
    <text evidence="2 10">Belongs to the fimbrial export usher family.</text>
</comment>
<dbReference type="InterPro" id="IPR042186">
    <property type="entry name" value="FimD_plug_dom"/>
</dbReference>
<dbReference type="Gene3D" id="3.10.20.410">
    <property type="match status" value="1"/>
</dbReference>
<dbReference type="Pfam" id="PF13953">
    <property type="entry name" value="PapC_C"/>
    <property type="match status" value="1"/>
</dbReference>
<evidence type="ECO:0000256" key="10">
    <source>
        <dbReference type="RuleBase" id="RU003884"/>
    </source>
</evidence>
<evidence type="ECO:0000256" key="9">
    <source>
        <dbReference type="ARBA" id="ARBA00023237"/>
    </source>
</evidence>
<dbReference type="RefSeq" id="WP_060298513.1">
    <property type="nucleotide sequence ID" value="NZ_LPJX01000029.1"/>
</dbReference>
<evidence type="ECO:0000259" key="13">
    <source>
        <dbReference type="Pfam" id="PF13954"/>
    </source>
</evidence>
<accession>A0A132F1Y7</accession>
<evidence type="ECO:0000256" key="7">
    <source>
        <dbReference type="ARBA" id="ARBA00022729"/>
    </source>
</evidence>
<feature type="signal peptide" evidence="11">
    <location>
        <begin position="1"/>
        <end position="37"/>
    </location>
</feature>
<dbReference type="InterPro" id="IPR043142">
    <property type="entry name" value="PapC-like_C_sf"/>
</dbReference>
<evidence type="ECO:0000256" key="1">
    <source>
        <dbReference type="ARBA" id="ARBA00004571"/>
    </source>
</evidence>
<keyword evidence="7 11" id="KW-0732">Signal</keyword>
<feature type="domain" description="PapC-like C-terminal" evidence="12">
    <location>
        <begin position="757"/>
        <end position="816"/>
    </location>
</feature>
<feature type="domain" description="PapC N-terminal" evidence="13">
    <location>
        <begin position="41"/>
        <end position="188"/>
    </location>
</feature>
<dbReference type="AlphaFoldDB" id="A0A132F1Y7"/>
<dbReference type="InterPro" id="IPR018030">
    <property type="entry name" value="Fimbrial_membr_usher_CS"/>
</dbReference>
<dbReference type="EMBL" id="LPJX01000029">
    <property type="protein sequence ID" value="KWF67538.1"/>
    <property type="molecule type" value="Genomic_DNA"/>
</dbReference>
<dbReference type="Gene3D" id="2.60.40.3110">
    <property type="match status" value="1"/>
</dbReference>
<evidence type="ECO:0000259" key="12">
    <source>
        <dbReference type="Pfam" id="PF13953"/>
    </source>
</evidence>
<dbReference type="PROSITE" id="PS01151">
    <property type="entry name" value="FIMBRIAL_USHER"/>
    <property type="match status" value="1"/>
</dbReference>
<dbReference type="PANTHER" id="PTHR30451:SF21">
    <property type="entry name" value="FIMBRIAL USHER DOMAIN-CONTAINING PROTEIN YDET-RELATED"/>
    <property type="match status" value="1"/>
</dbReference>
<reference evidence="14 15" key="1">
    <citation type="submission" date="2015-11" db="EMBL/GenBank/DDBJ databases">
        <title>Expanding the genomic diversity of Burkholderia species for the development of highly accurate diagnostics.</title>
        <authorList>
            <person name="Sahl J."/>
            <person name="Keim P."/>
            <person name="Wagner D."/>
        </authorList>
    </citation>
    <scope>NUCLEOTIDE SEQUENCE [LARGE SCALE GENOMIC DNA]</scope>
    <source>
        <strain evidence="14 15">MSMB574WGS</strain>
    </source>
</reference>
<dbReference type="PANTHER" id="PTHR30451">
    <property type="entry name" value="OUTER MEMBRANE USHER PROTEIN"/>
    <property type="match status" value="1"/>
</dbReference>
<proteinExistence type="inferred from homology"/>
<keyword evidence="9 10" id="KW-0998">Cell outer membrane</keyword>
<dbReference type="GO" id="GO:0009279">
    <property type="term" value="C:cell outer membrane"/>
    <property type="evidence" value="ECO:0007669"/>
    <property type="project" value="UniProtKB-SubCell"/>
</dbReference>
<dbReference type="SUPFAM" id="SSF141729">
    <property type="entry name" value="FimD N-terminal domain-like"/>
    <property type="match status" value="1"/>
</dbReference>
<sequence length="849" mass="91205">METVKKIEKRKKSNLSARSPACFLVLMGMALPGSAPASVVQFNEILLKRDDTPVEMSYFESGNGVVPGTYELDLYLNQSLVKRESVRFVDDGGDKIVRPLLTVGLLKHIGIDTAKLEADGLVAPGSPDDAVAGFFGGESGASVDVDIHALSLHLVMPQKYIAWQPRGHVDASLWDDGMTALFSDYQASYSRNTGGGYNSDYAYLGLHNGFNVGGWRLRNDASLTRSGNVTRFASNRSYAERDLRAIKGRGSAGELYTSGQIFDSFRFLGAQLASDTGMLPDNENGFAPVVRGIAESHATVEVRQNGYLIYSTPVSPGAFEIADIYPSGSNGDLEVRIIEADGRVRTFTQAYSYVPVMVRRGGLRYHFATGKFRNTGRPSPTFAMATLVYGVTDNVTGFGGLLVSQRYTALNLGAGFNSPFGGLSLDVTHSQSDAGNRTQRGQSARVLYSKTLAATDTTLTMVGYRYSTEGFRTFAQHADDLGLVQPYGYQRQKSRFDVNVNQSIRRGSLFVSLGETSYWGESGRSRRYQLGYSGNLSAASYSVALSHTRESGAWRRSDTQVTVSTSIPLGSGARSLRAYTNVVSSFDGRANVQSGVSGFVDRDGTLGFSAQAGYEKHGGASGGIGMSWDARMGKLGANYNQSRYGGHFDANAAGSIVVHRGGVTFGQPVGETFAVVRVSGVKGAQLDSSSSISTDGRGYAVVPYMQPYRYNWLNLAAASLGTDTEVSDSTKVLVPTRGAVVAADFEAEVGRRVQFVLQTKGDAAVPIGAMAYDDAGRTLGVVDNQSRLMVFGAQDRGDFEVRWRDNGCRVRYTLPQADPSLSYDVVDAECISDPAGAPIAALDTQNADS</sequence>
<dbReference type="GO" id="GO:0015473">
    <property type="term" value="F:fimbrial usher porin activity"/>
    <property type="evidence" value="ECO:0007669"/>
    <property type="project" value="InterPro"/>
</dbReference>
<comment type="caution">
    <text evidence="14">The sequence shown here is derived from an EMBL/GenBank/DDBJ whole genome shotgun (WGS) entry which is preliminary data.</text>
</comment>
<dbReference type="GO" id="GO:0009297">
    <property type="term" value="P:pilus assembly"/>
    <property type="evidence" value="ECO:0007669"/>
    <property type="project" value="InterPro"/>
</dbReference>
<keyword evidence="4" id="KW-1134">Transmembrane beta strand</keyword>
<dbReference type="Proteomes" id="UP000061512">
    <property type="component" value="Unassembled WGS sequence"/>
</dbReference>
<evidence type="ECO:0000256" key="2">
    <source>
        <dbReference type="ARBA" id="ARBA00008064"/>
    </source>
</evidence>
<evidence type="ECO:0000256" key="5">
    <source>
        <dbReference type="ARBA" id="ARBA00022558"/>
    </source>
</evidence>
<name>A0A132F1Y7_9BURK</name>
<dbReference type="Gene3D" id="2.60.40.2070">
    <property type="match status" value="1"/>
</dbReference>
<dbReference type="InterPro" id="IPR025949">
    <property type="entry name" value="PapC-like_C"/>
</dbReference>
<evidence type="ECO:0000256" key="4">
    <source>
        <dbReference type="ARBA" id="ARBA00022452"/>
    </source>
</evidence>
<feature type="chain" id="PRO_5007291300" evidence="11">
    <location>
        <begin position="38"/>
        <end position="849"/>
    </location>
</feature>
<evidence type="ECO:0000256" key="8">
    <source>
        <dbReference type="ARBA" id="ARBA00023136"/>
    </source>
</evidence>
<protein>
    <submittedName>
        <fullName evidence="14">Usher CupC3</fullName>
    </submittedName>
</protein>
<keyword evidence="5 10" id="KW-1029">Fimbrium biogenesis</keyword>
<dbReference type="InterPro" id="IPR037224">
    <property type="entry name" value="PapC_N_sf"/>
</dbReference>
<evidence type="ECO:0000256" key="11">
    <source>
        <dbReference type="SAM" id="SignalP"/>
    </source>
</evidence>
<evidence type="ECO:0000256" key="3">
    <source>
        <dbReference type="ARBA" id="ARBA00022448"/>
    </source>
</evidence>
<keyword evidence="8 10" id="KW-0472">Membrane</keyword>
<keyword evidence="3 10" id="KW-0813">Transport</keyword>
<dbReference type="Pfam" id="PF00577">
    <property type="entry name" value="Usher"/>
    <property type="match status" value="1"/>
</dbReference>
<evidence type="ECO:0000313" key="15">
    <source>
        <dbReference type="Proteomes" id="UP000061512"/>
    </source>
</evidence>